<reference evidence="2 3" key="1">
    <citation type="submission" date="2013-10" db="EMBL/GenBank/DDBJ databases">
        <authorList>
            <person name="Wang G."/>
            <person name="Zhuang W."/>
        </authorList>
    </citation>
    <scope>NUCLEOTIDE SEQUENCE [LARGE SCALE GENOMIC DNA]</scope>
    <source>
        <strain evidence="2 3">DSM 20118</strain>
    </source>
</reference>
<organism evidence="2 3">
    <name type="scientific">Cellulomonas cellasea DSM 20118</name>
    <dbReference type="NCBI Taxonomy" id="1408250"/>
    <lineage>
        <taxon>Bacteria</taxon>
        <taxon>Bacillati</taxon>
        <taxon>Actinomycetota</taxon>
        <taxon>Actinomycetes</taxon>
        <taxon>Micrococcales</taxon>
        <taxon>Cellulomonadaceae</taxon>
        <taxon>Cellulomonas</taxon>
    </lineage>
</organism>
<dbReference type="PANTHER" id="PTHR33169">
    <property type="entry name" value="PADR-FAMILY TRANSCRIPTIONAL REGULATOR"/>
    <property type="match status" value="1"/>
</dbReference>
<dbReference type="InterPro" id="IPR052509">
    <property type="entry name" value="Metal_resp_DNA-bind_regulator"/>
</dbReference>
<dbReference type="STRING" id="1408250.Q760_14200"/>
<dbReference type="EMBL" id="AXNT01000053">
    <property type="protein sequence ID" value="KGM02336.1"/>
    <property type="molecule type" value="Genomic_DNA"/>
</dbReference>
<name>A0A0A0BAL5_9CELL</name>
<evidence type="ECO:0000313" key="3">
    <source>
        <dbReference type="Proteomes" id="UP000029833"/>
    </source>
</evidence>
<dbReference type="AlphaFoldDB" id="A0A0A0BAL5"/>
<evidence type="ECO:0000313" key="2">
    <source>
        <dbReference type="EMBL" id="KGM02336.1"/>
    </source>
</evidence>
<dbReference type="Proteomes" id="UP000029833">
    <property type="component" value="Unassembled WGS sequence"/>
</dbReference>
<comment type="caution">
    <text evidence="2">The sequence shown here is derived from an EMBL/GenBank/DDBJ whole genome shotgun (WGS) entry which is preliminary data.</text>
</comment>
<sequence length="122" mass="12964">MPESPRDPQLLKGVLPILVLALLTERESYGYELVTRLQSDGLTDITTGTVYPVLARLERDDLIASRLVASPAGPARKYYVPTAAGSTELGDAVAAWRGLVTTVDTVLTRALPGAPALSKESS</sequence>
<dbReference type="InterPro" id="IPR005149">
    <property type="entry name" value="Tscrpt_reg_PadR_N"/>
</dbReference>
<dbReference type="OrthoDB" id="122286at2"/>
<keyword evidence="3" id="KW-1185">Reference proteome</keyword>
<dbReference type="InterPro" id="IPR036388">
    <property type="entry name" value="WH-like_DNA-bd_sf"/>
</dbReference>
<gene>
    <name evidence="2" type="ORF">Q760_14200</name>
</gene>
<accession>A0A0A0BAL5</accession>
<dbReference type="RefSeq" id="WP_034629113.1">
    <property type="nucleotide sequence ID" value="NZ_AXNT01000053.1"/>
</dbReference>
<feature type="domain" description="Transcription regulator PadR N-terminal" evidence="1">
    <location>
        <begin position="19"/>
        <end position="89"/>
    </location>
</feature>
<dbReference type="Gene3D" id="1.10.10.10">
    <property type="entry name" value="Winged helix-like DNA-binding domain superfamily/Winged helix DNA-binding domain"/>
    <property type="match status" value="1"/>
</dbReference>
<proteinExistence type="predicted"/>
<dbReference type="InterPro" id="IPR036390">
    <property type="entry name" value="WH_DNA-bd_sf"/>
</dbReference>
<dbReference type="PANTHER" id="PTHR33169:SF14">
    <property type="entry name" value="TRANSCRIPTIONAL REGULATOR RV3488"/>
    <property type="match status" value="1"/>
</dbReference>
<protein>
    <submittedName>
        <fullName evidence="2">PadR family transcriptional regulator</fullName>
    </submittedName>
</protein>
<dbReference type="Pfam" id="PF03551">
    <property type="entry name" value="PadR"/>
    <property type="match status" value="1"/>
</dbReference>
<dbReference type="SUPFAM" id="SSF46785">
    <property type="entry name" value="Winged helix' DNA-binding domain"/>
    <property type="match status" value="1"/>
</dbReference>
<evidence type="ECO:0000259" key="1">
    <source>
        <dbReference type="Pfam" id="PF03551"/>
    </source>
</evidence>